<name>A0A150RGE7_SORCE</name>
<proteinExistence type="predicted"/>
<organism evidence="1 2">
    <name type="scientific">Sorangium cellulosum</name>
    <name type="common">Polyangium cellulosum</name>
    <dbReference type="NCBI Taxonomy" id="56"/>
    <lineage>
        <taxon>Bacteria</taxon>
        <taxon>Pseudomonadati</taxon>
        <taxon>Myxococcota</taxon>
        <taxon>Polyangia</taxon>
        <taxon>Polyangiales</taxon>
        <taxon>Polyangiaceae</taxon>
        <taxon>Sorangium</taxon>
    </lineage>
</organism>
<accession>A0A150RGE7</accession>
<dbReference type="Proteomes" id="UP000075635">
    <property type="component" value="Unassembled WGS sequence"/>
</dbReference>
<dbReference type="EMBL" id="JEMB01002660">
    <property type="protein sequence ID" value="KYF79345.1"/>
    <property type="molecule type" value="Genomic_DNA"/>
</dbReference>
<sequence length="133" mass="13950">MDYGKALRTLLLVGTSAVAVGVVLRVQSRFNASDRRAALGIVQQYRPEGGRSVPEAIGARHPAKAPAWSAATESACFQHVRVRATIEGEPPVRYDFLVDINGPSIHPGNREGEAILVELTRAPAAAAAAAGAP</sequence>
<reference evidence="1 2" key="1">
    <citation type="submission" date="2014-02" db="EMBL/GenBank/DDBJ databases">
        <title>The small core and large imbalanced accessory genome model reveals a collaborative survival strategy of Sorangium cellulosum strains in nature.</title>
        <authorList>
            <person name="Han K."/>
            <person name="Peng R."/>
            <person name="Blom J."/>
            <person name="Li Y.-Z."/>
        </authorList>
    </citation>
    <scope>NUCLEOTIDE SEQUENCE [LARGE SCALE GENOMIC DNA]</scope>
    <source>
        <strain evidence="1 2">So0011-07</strain>
    </source>
</reference>
<evidence type="ECO:0000313" key="2">
    <source>
        <dbReference type="Proteomes" id="UP000075635"/>
    </source>
</evidence>
<dbReference type="AlphaFoldDB" id="A0A150RGE7"/>
<protein>
    <submittedName>
        <fullName evidence="1">Uncharacterized protein</fullName>
    </submittedName>
</protein>
<gene>
    <name evidence="1" type="ORF">BE17_01755</name>
</gene>
<comment type="caution">
    <text evidence="1">The sequence shown here is derived from an EMBL/GenBank/DDBJ whole genome shotgun (WGS) entry which is preliminary data.</text>
</comment>
<evidence type="ECO:0000313" key="1">
    <source>
        <dbReference type="EMBL" id="KYF79345.1"/>
    </source>
</evidence>